<accession>A0ABN6ZRG5</accession>
<dbReference type="Pfam" id="PF00881">
    <property type="entry name" value="Nitroreductase"/>
    <property type="match status" value="1"/>
</dbReference>
<dbReference type="SUPFAM" id="SSF55469">
    <property type="entry name" value="FMN-dependent nitroreductase-like"/>
    <property type="match status" value="1"/>
</dbReference>
<evidence type="ECO:0000256" key="3">
    <source>
        <dbReference type="ARBA" id="ARBA00022643"/>
    </source>
</evidence>
<feature type="domain" description="Nitroreductase" evidence="5">
    <location>
        <begin position="21"/>
        <end position="171"/>
    </location>
</feature>
<evidence type="ECO:0000256" key="4">
    <source>
        <dbReference type="ARBA" id="ARBA00023002"/>
    </source>
</evidence>
<evidence type="ECO:0000313" key="6">
    <source>
        <dbReference type="EMBL" id="BES82803.1"/>
    </source>
</evidence>
<name>A0ABN6ZRG5_9CREN</name>
<dbReference type="EMBL" id="AP028907">
    <property type="protein sequence ID" value="BES82803.1"/>
    <property type="molecule type" value="Genomic_DNA"/>
</dbReference>
<organism evidence="6 7">
    <name type="scientific">Pyrodictium abyssi</name>
    <dbReference type="NCBI Taxonomy" id="54256"/>
    <lineage>
        <taxon>Archaea</taxon>
        <taxon>Thermoproteota</taxon>
        <taxon>Thermoprotei</taxon>
        <taxon>Desulfurococcales</taxon>
        <taxon>Pyrodictiaceae</taxon>
        <taxon>Pyrodictium</taxon>
    </lineage>
</organism>
<dbReference type="Gene3D" id="3.40.109.10">
    <property type="entry name" value="NADH Oxidase"/>
    <property type="match status" value="1"/>
</dbReference>
<dbReference type="Proteomes" id="UP001341135">
    <property type="component" value="Chromosome"/>
</dbReference>
<keyword evidence="2" id="KW-0285">Flavoprotein</keyword>
<dbReference type="InterPro" id="IPR016446">
    <property type="entry name" value="Flavin_OxRdtase_Frp"/>
</dbReference>
<reference evidence="6 7" key="1">
    <citation type="submission" date="2023-09" db="EMBL/GenBank/DDBJ databases">
        <title>Pyrofollis japonicus gen. nov. sp. nov., a novel member of the family Pyrodictiaceae isolated from the Iheya North hydrothermal field.</title>
        <authorList>
            <person name="Miyazaki U."/>
            <person name="Sanari M."/>
            <person name="Tame A."/>
            <person name="Kitajima M."/>
            <person name="Okamoto A."/>
            <person name="Sawayama S."/>
            <person name="Miyazaki J."/>
            <person name="Takai K."/>
            <person name="Nakagawa S."/>
        </authorList>
    </citation>
    <scope>NUCLEOTIDE SEQUENCE [LARGE SCALE GENOMIC DNA]</scope>
    <source>
        <strain evidence="6 7">AV2</strain>
    </source>
</reference>
<proteinExistence type="inferred from homology"/>
<dbReference type="InterPro" id="IPR000415">
    <property type="entry name" value="Nitroreductase-like"/>
</dbReference>
<sequence>MVVYWLGGVECRSCLDVIGGHASVRRFRPEPVDPRDLEKILEAARRAPTSWNLQPLTVTAVTDPELRKKLAEAVGGQEHVAEAPVFLVFSVDYHKLLEAARAVGVEPADPGLGHLVVGALDAGIASGWAALAAEELGYGVVFIALYSNPCRVADILGLPRRVIPVVGLCIGRPAEHPEPRPRHPMEVFAAENRYPSPEGMAEKVSSVYGQKAGKLFRYVLAPSGYYESVGETLLRCMEERGYKTPAK</sequence>
<dbReference type="RefSeq" id="WP_338250472.1">
    <property type="nucleotide sequence ID" value="NZ_AP028907.1"/>
</dbReference>
<dbReference type="PANTHER" id="PTHR43425:SF2">
    <property type="entry name" value="OXYGEN-INSENSITIVE NADPH NITROREDUCTASE"/>
    <property type="match status" value="1"/>
</dbReference>
<comment type="similarity">
    <text evidence="1">Belongs to the flavin oxidoreductase frp family.</text>
</comment>
<evidence type="ECO:0000313" key="7">
    <source>
        <dbReference type="Proteomes" id="UP001341135"/>
    </source>
</evidence>
<keyword evidence="4" id="KW-0560">Oxidoreductase</keyword>
<dbReference type="InterPro" id="IPR029479">
    <property type="entry name" value="Nitroreductase"/>
</dbReference>
<dbReference type="PANTHER" id="PTHR43425">
    <property type="entry name" value="OXYGEN-INSENSITIVE NADPH NITROREDUCTASE"/>
    <property type="match status" value="1"/>
</dbReference>
<gene>
    <name evidence="6" type="ORF">PABY_23700</name>
</gene>
<dbReference type="GeneID" id="89290375"/>
<evidence type="ECO:0000256" key="1">
    <source>
        <dbReference type="ARBA" id="ARBA00008366"/>
    </source>
</evidence>
<keyword evidence="3" id="KW-0288">FMN</keyword>
<keyword evidence="7" id="KW-1185">Reference proteome</keyword>
<protein>
    <recommendedName>
        <fullName evidence="5">Nitroreductase domain-containing protein</fullName>
    </recommendedName>
</protein>
<evidence type="ECO:0000259" key="5">
    <source>
        <dbReference type="Pfam" id="PF00881"/>
    </source>
</evidence>
<evidence type="ECO:0000256" key="2">
    <source>
        <dbReference type="ARBA" id="ARBA00022630"/>
    </source>
</evidence>